<name>A0A813L4I5_POLGL</name>
<organism evidence="1 2">
    <name type="scientific">Polarella glacialis</name>
    <name type="common">Dinoflagellate</name>
    <dbReference type="NCBI Taxonomy" id="89957"/>
    <lineage>
        <taxon>Eukaryota</taxon>
        <taxon>Sar</taxon>
        <taxon>Alveolata</taxon>
        <taxon>Dinophyceae</taxon>
        <taxon>Suessiales</taxon>
        <taxon>Suessiaceae</taxon>
        <taxon>Polarella</taxon>
    </lineage>
</organism>
<dbReference type="Proteomes" id="UP000626109">
    <property type="component" value="Unassembled WGS sequence"/>
</dbReference>
<dbReference type="EMBL" id="CAJNNW010034025">
    <property type="protein sequence ID" value="CAE8721313.1"/>
    <property type="molecule type" value="Genomic_DNA"/>
</dbReference>
<protein>
    <submittedName>
        <fullName evidence="1">Uncharacterized protein</fullName>
    </submittedName>
</protein>
<evidence type="ECO:0000313" key="2">
    <source>
        <dbReference type="Proteomes" id="UP000626109"/>
    </source>
</evidence>
<comment type="caution">
    <text evidence="1">The sequence shown here is derived from an EMBL/GenBank/DDBJ whole genome shotgun (WGS) entry which is preliminary data.</text>
</comment>
<evidence type="ECO:0000313" key="1">
    <source>
        <dbReference type="EMBL" id="CAE8721313.1"/>
    </source>
</evidence>
<gene>
    <name evidence="1" type="ORF">PGLA2088_LOCUS41862</name>
</gene>
<dbReference type="AlphaFoldDB" id="A0A813L4I5"/>
<sequence length="367" mass="41404">MVPLVTLFVRTFVGERHLFASWRNSLDLFWPAEWPVVVVFDDSRADRAFAASEAAGLHVAFERAPAEATQWRSIMATSVYQNRSGYAQVQWSQFRADRVASTEFIAFTDVDAPFHAWAAQPALLEGHRPRVLGRVQHEGVFGFRSSIEALGLDYGVDFMYALPFVVRRVDLAPARDWLALRMGAATFDQAFTRWLEEVKRLEVGSGRTFVNYCPSMQNAMAYWLRAARKEAYAWHVLDAREEHGFSATETSQASVLTAHLFTAKRRLLRSAYQSLVESLVWPSLCVLRLCCDISGSSIRALGPMGVLFANDKVAATCAQLDLASWRGEFQELLWLGAQSPAPEVYAVYEREAISWWLAKNRSDAFVD</sequence>
<proteinExistence type="predicted"/>
<reference evidence="1" key="1">
    <citation type="submission" date="2021-02" db="EMBL/GenBank/DDBJ databases">
        <authorList>
            <person name="Dougan E. K."/>
            <person name="Rhodes N."/>
            <person name="Thang M."/>
            <person name="Chan C."/>
        </authorList>
    </citation>
    <scope>NUCLEOTIDE SEQUENCE</scope>
</reference>
<accession>A0A813L4I5</accession>